<keyword evidence="4" id="KW-1185">Reference proteome</keyword>
<dbReference type="GO" id="GO:0030276">
    <property type="term" value="F:clathrin binding"/>
    <property type="evidence" value="ECO:0007669"/>
    <property type="project" value="TreeGrafter"/>
</dbReference>
<protein>
    <recommendedName>
        <fullName evidence="5">J domain-containing protein</fullName>
    </recommendedName>
</protein>
<comment type="caution">
    <text evidence="3">The sequence shown here is derived from an EMBL/GenBank/DDBJ whole genome shotgun (WGS) entry which is preliminary data.</text>
</comment>
<dbReference type="GO" id="GO:0072318">
    <property type="term" value="P:clathrin coat disassembly"/>
    <property type="evidence" value="ECO:0007669"/>
    <property type="project" value="TreeGrafter"/>
</dbReference>
<dbReference type="FunFam" id="1.10.287.110:FF:000009">
    <property type="entry name" value="Auxilin-related protein 1"/>
    <property type="match status" value="1"/>
</dbReference>
<feature type="region of interest" description="Disordered" evidence="2">
    <location>
        <begin position="245"/>
        <end position="278"/>
    </location>
</feature>
<dbReference type="SUPFAM" id="SSF46565">
    <property type="entry name" value="Chaperone J-domain"/>
    <property type="match status" value="1"/>
</dbReference>
<accession>A0A6A6KQR7</accession>
<organism evidence="3 4">
    <name type="scientific">Hevea brasiliensis</name>
    <name type="common">Para rubber tree</name>
    <name type="synonym">Siphonia brasiliensis</name>
    <dbReference type="NCBI Taxonomy" id="3981"/>
    <lineage>
        <taxon>Eukaryota</taxon>
        <taxon>Viridiplantae</taxon>
        <taxon>Streptophyta</taxon>
        <taxon>Embryophyta</taxon>
        <taxon>Tracheophyta</taxon>
        <taxon>Spermatophyta</taxon>
        <taxon>Magnoliopsida</taxon>
        <taxon>eudicotyledons</taxon>
        <taxon>Gunneridae</taxon>
        <taxon>Pentapetalae</taxon>
        <taxon>rosids</taxon>
        <taxon>fabids</taxon>
        <taxon>Malpighiales</taxon>
        <taxon>Euphorbiaceae</taxon>
        <taxon>Crotonoideae</taxon>
        <taxon>Micrandreae</taxon>
        <taxon>Hevea</taxon>
    </lineage>
</organism>
<dbReference type="InterPro" id="IPR036869">
    <property type="entry name" value="J_dom_sf"/>
</dbReference>
<dbReference type="GO" id="GO:0072583">
    <property type="term" value="P:clathrin-dependent endocytosis"/>
    <property type="evidence" value="ECO:0007669"/>
    <property type="project" value="TreeGrafter"/>
</dbReference>
<evidence type="ECO:0000313" key="4">
    <source>
        <dbReference type="Proteomes" id="UP000467840"/>
    </source>
</evidence>
<gene>
    <name evidence="3" type="ORF">GH714_023259</name>
</gene>
<dbReference type="Proteomes" id="UP000467840">
    <property type="component" value="Chromosome 2"/>
</dbReference>
<dbReference type="AlphaFoldDB" id="A0A6A6KQR7"/>
<proteinExistence type="predicted"/>
<dbReference type="EMBL" id="JAAGAX010000015">
    <property type="protein sequence ID" value="KAF2291362.1"/>
    <property type="molecule type" value="Genomic_DNA"/>
</dbReference>
<feature type="region of interest" description="Disordered" evidence="2">
    <location>
        <begin position="345"/>
        <end position="366"/>
    </location>
</feature>
<dbReference type="PANTHER" id="PTHR23172:SF68">
    <property type="entry name" value="DNAJ DOMAIN PROTEIN"/>
    <property type="match status" value="1"/>
</dbReference>
<feature type="compositionally biased region" description="Basic and acidic residues" evidence="2">
    <location>
        <begin position="305"/>
        <end position="332"/>
    </location>
</feature>
<sequence length="561" mass="61773">MVTSASSSENIYDEGDYISHTTSYNVHREENSPAKPPPGFWFTLIVFFLQNGGIDFVDSMLRLHDLPRRFTCFSCVGRNQKPQSFGGLDYGFDIFGGFQKNSRQTTDNGTGSSFDYDSIFSNSNYLNAKSSLDGDILSGLNSLNSISTDDIFGSFGSKPKQTAPIDDLFGTFGGKTKTPSQNGSVGFDDLIPGFGSSSSSKKGETTAMKKSAFTSTDDPFVVLESTSTTTKSTFIDPLEEFSKFNHLGSTRPPGSSNVSALRPPPKPGQVLKSNKVKSSNVSSIDELEDFAMGRVQNNANGNVHHAKEASERQTAKAGKYKEAEDAAWENQEKSVDDIESFFSVGSRSSSVPRSRTTTSDPVFDAMTNNKGKAAVAQRTSSGASSSIRKASSTTNMVDDFSSIFGDASFFGEFEEVEGESEERRRARLGRHQRTQDRVAKAVADMNQRDVQTQHEQEERRRIADKMDAEIKRWAAGKEGNMRALLSSLQHVLWPDCGWEPVSLTDLITSASVKKVYRKATLCVHPDKVQQKGATVEQKYTAEKVFDILKEAWNKFNREELS</sequence>
<dbReference type="Gene3D" id="1.10.287.110">
    <property type="entry name" value="DnaJ domain"/>
    <property type="match status" value="1"/>
</dbReference>
<dbReference type="GO" id="GO:0031982">
    <property type="term" value="C:vesicle"/>
    <property type="evidence" value="ECO:0007669"/>
    <property type="project" value="TreeGrafter"/>
</dbReference>
<feature type="region of interest" description="Disordered" evidence="2">
    <location>
        <begin position="303"/>
        <end position="332"/>
    </location>
</feature>
<feature type="compositionally biased region" description="Low complexity" evidence="2">
    <location>
        <begin position="345"/>
        <end position="359"/>
    </location>
</feature>
<name>A0A6A6KQR7_HEVBR</name>
<evidence type="ECO:0000256" key="1">
    <source>
        <dbReference type="ARBA" id="ARBA00023054"/>
    </source>
</evidence>
<evidence type="ECO:0000313" key="3">
    <source>
        <dbReference type="EMBL" id="KAF2291362.1"/>
    </source>
</evidence>
<evidence type="ECO:0008006" key="5">
    <source>
        <dbReference type="Google" id="ProtNLM"/>
    </source>
</evidence>
<keyword evidence="1" id="KW-0175">Coiled coil</keyword>
<dbReference type="PANTHER" id="PTHR23172">
    <property type="entry name" value="AUXILIN/CYCLIN G-ASSOCIATED KINASE-RELATED"/>
    <property type="match status" value="1"/>
</dbReference>
<evidence type="ECO:0000256" key="2">
    <source>
        <dbReference type="SAM" id="MobiDB-lite"/>
    </source>
</evidence>
<reference evidence="3 4" key="1">
    <citation type="journal article" date="2020" name="Mol. Plant">
        <title>The Chromosome-Based Rubber Tree Genome Provides New Insights into Spurge Genome Evolution and Rubber Biosynthesis.</title>
        <authorList>
            <person name="Liu J."/>
            <person name="Shi C."/>
            <person name="Shi C.C."/>
            <person name="Li W."/>
            <person name="Zhang Q.J."/>
            <person name="Zhang Y."/>
            <person name="Li K."/>
            <person name="Lu H.F."/>
            <person name="Shi C."/>
            <person name="Zhu S.T."/>
            <person name="Xiao Z.Y."/>
            <person name="Nan H."/>
            <person name="Yue Y."/>
            <person name="Zhu X.G."/>
            <person name="Wu Y."/>
            <person name="Hong X.N."/>
            <person name="Fan G.Y."/>
            <person name="Tong Y."/>
            <person name="Zhang D."/>
            <person name="Mao C.L."/>
            <person name="Liu Y.L."/>
            <person name="Hao S.J."/>
            <person name="Liu W.Q."/>
            <person name="Lv M.Q."/>
            <person name="Zhang H.B."/>
            <person name="Liu Y."/>
            <person name="Hu-Tang G.R."/>
            <person name="Wang J.P."/>
            <person name="Wang J.H."/>
            <person name="Sun Y.H."/>
            <person name="Ni S.B."/>
            <person name="Chen W.B."/>
            <person name="Zhang X.C."/>
            <person name="Jiao Y.N."/>
            <person name="Eichler E.E."/>
            <person name="Li G.H."/>
            <person name="Liu X."/>
            <person name="Gao L.Z."/>
        </authorList>
    </citation>
    <scope>NUCLEOTIDE SEQUENCE [LARGE SCALE GENOMIC DNA]</scope>
    <source>
        <strain evidence="4">cv. GT1</strain>
        <tissue evidence="3">Leaf</tissue>
    </source>
</reference>
<dbReference type="GO" id="GO:0005737">
    <property type="term" value="C:cytoplasm"/>
    <property type="evidence" value="ECO:0007669"/>
    <property type="project" value="TreeGrafter"/>
</dbReference>